<dbReference type="AlphaFoldDB" id="A0A6J4UG69"/>
<dbReference type="Gene3D" id="1.20.120.450">
    <property type="entry name" value="dinb family like domain"/>
    <property type="match status" value="1"/>
</dbReference>
<proteinExistence type="predicted"/>
<sequence length="169" mass="18960">MLQDCPREQPPVAGPEKPMLTAFLDWQRATLLCKIDGVDDAALRRPGTASGVSLLGMVKHLADVERSWFREEFAGEDLAHVWDPNDPDAYWRIDPNETTADVVAFYQGEVTRARRIVEAADLDDVGRGPRAKQEGYTLRWILLHMVEETARHVGHADILREAIDGKTGE</sequence>
<dbReference type="InterPro" id="IPR034660">
    <property type="entry name" value="DinB/YfiT-like"/>
</dbReference>
<reference evidence="1" key="1">
    <citation type="submission" date="2020-02" db="EMBL/GenBank/DDBJ databases">
        <authorList>
            <person name="Meier V. D."/>
        </authorList>
    </citation>
    <scope>NUCLEOTIDE SEQUENCE</scope>
    <source>
        <strain evidence="1">AVDCRST_MAG49</strain>
    </source>
</reference>
<dbReference type="InterPro" id="IPR007061">
    <property type="entry name" value="MST-like"/>
</dbReference>
<protein>
    <recommendedName>
        <fullName evidence="2">Mini-circle protein</fullName>
    </recommendedName>
</protein>
<accession>A0A6J4UG69</accession>
<dbReference type="Pfam" id="PF04978">
    <property type="entry name" value="MST"/>
    <property type="match status" value="1"/>
</dbReference>
<organism evidence="1">
    <name type="scientific">uncultured Thermomicrobiales bacterium</name>
    <dbReference type="NCBI Taxonomy" id="1645740"/>
    <lineage>
        <taxon>Bacteria</taxon>
        <taxon>Pseudomonadati</taxon>
        <taxon>Thermomicrobiota</taxon>
        <taxon>Thermomicrobia</taxon>
        <taxon>Thermomicrobiales</taxon>
        <taxon>environmental samples</taxon>
    </lineage>
</organism>
<dbReference type="SUPFAM" id="SSF109854">
    <property type="entry name" value="DinB/YfiT-like putative metalloenzymes"/>
    <property type="match status" value="1"/>
</dbReference>
<evidence type="ECO:0000313" key="1">
    <source>
        <dbReference type="EMBL" id="CAA9548760.1"/>
    </source>
</evidence>
<dbReference type="EMBL" id="CADCWG010000098">
    <property type="protein sequence ID" value="CAA9548760.1"/>
    <property type="molecule type" value="Genomic_DNA"/>
</dbReference>
<name>A0A6J4UG69_9BACT</name>
<evidence type="ECO:0008006" key="2">
    <source>
        <dbReference type="Google" id="ProtNLM"/>
    </source>
</evidence>
<gene>
    <name evidence="1" type="ORF">AVDCRST_MAG49-1594</name>
</gene>